<dbReference type="AlphaFoldDB" id="A0A392RGM9"/>
<evidence type="ECO:0000313" key="1">
    <source>
        <dbReference type="EMBL" id="MCI35367.1"/>
    </source>
</evidence>
<dbReference type="Proteomes" id="UP000265520">
    <property type="component" value="Unassembled WGS sequence"/>
</dbReference>
<accession>A0A392RGM9</accession>
<keyword evidence="2" id="KW-1185">Reference proteome</keyword>
<reference evidence="1 2" key="1">
    <citation type="journal article" date="2018" name="Front. Plant Sci.">
        <title>Red Clover (Trifolium pratense) and Zigzag Clover (T. medium) - A Picture of Genomic Similarities and Differences.</title>
        <authorList>
            <person name="Dluhosova J."/>
            <person name="Istvanek J."/>
            <person name="Nedelnik J."/>
            <person name="Repkova J."/>
        </authorList>
    </citation>
    <scope>NUCLEOTIDE SEQUENCE [LARGE SCALE GENOMIC DNA]</scope>
    <source>
        <strain evidence="2">cv. 10/8</strain>
        <tissue evidence="1">Leaf</tissue>
    </source>
</reference>
<feature type="non-terminal residue" evidence="1">
    <location>
        <position position="47"/>
    </location>
</feature>
<protein>
    <submittedName>
        <fullName evidence="1">Uncharacterized protein</fullName>
    </submittedName>
</protein>
<dbReference type="EMBL" id="LXQA010222666">
    <property type="protein sequence ID" value="MCI35367.1"/>
    <property type="molecule type" value="Genomic_DNA"/>
</dbReference>
<comment type="caution">
    <text evidence="1">The sequence shown here is derived from an EMBL/GenBank/DDBJ whole genome shotgun (WGS) entry which is preliminary data.</text>
</comment>
<proteinExistence type="predicted"/>
<organism evidence="1 2">
    <name type="scientific">Trifolium medium</name>
    <dbReference type="NCBI Taxonomy" id="97028"/>
    <lineage>
        <taxon>Eukaryota</taxon>
        <taxon>Viridiplantae</taxon>
        <taxon>Streptophyta</taxon>
        <taxon>Embryophyta</taxon>
        <taxon>Tracheophyta</taxon>
        <taxon>Spermatophyta</taxon>
        <taxon>Magnoliopsida</taxon>
        <taxon>eudicotyledons</taxon>
        <taxon>Gunneridae</taxon>
        <taxon>Pentapetalae</taxon>
        <taxon>rosids</taxon>
        <taxon>fabids</taxon>
        <taxon>Fabales</taxon>
        <taxon>Fabaceae</taxon>
        <taxon>Papilionoideae</taxon>
        <taxon>50 kb inversion clade</taxon>
        <taxon>NPAAA clade</taxon>
        <taxon>Hologalegina</taxon>
        <taxon>IRL clade</taxon>
        <taxon>Trifolieae</taxon>
        <taxon>Trifolium</taxon>
    </lineage>
</organism>
<sequence length="47" mass="5428">MAKATMVEWFLVKKYLLPALSSQFSFSEICWYPAVFNCFLDSSEKGN</sequence>
<evidence type="ECO:0000313" key="2">
    <source>
        <dbReference type="Proteomes" id="UP000265520"/>
    </source>
</evidence>
<name>A0A392RGM9_9FABA</name>